<gene>
    <name evidence="1" type="ORF">PPRIM_AZ9-3.1.T0100003</name>
</gene>
<keyword evidence="2" id="KW-1185">Reference proteome</keyword>
<evidence type="ECO:0000313" key="2">
    <source>
        <dbReference type="Proteomes" id="UP000688137"/>
    </source>
</evidence>
<dbReference type="AlphaFoldDB" id="A0A8S1JTT5"/>
<dbReference type="EMBL" id="CAJJDM010000007">
    <property type="protein sequence ID" value="CAD8045741.1"/>
    <property type="molecule type" value="Genomic_DNA"/>
</dbReference>
<reference evidence="1" key="1">
    <citation type="submission" date="2021-01" db="EMBL/GenBank/DDBJ databases">
        <authorList>
            <consortium name="Genoscope - CEA"/>
            <person name="William W."/>
        </authorList>
    </citation>
    <scope>NUCLEOTIDE SEQUENCE</scope>
</reference>
<organism evidence="1 2">
    <name type="scientific">Paramecium primaurelia</name>
    <dbReference type="NCBI Taxonomy" id="5886"/>
    <lineage>
        <taxon>Eukaryota</taxon>
        <taxon>Sar</taxon>
        <taxon>Alveolata</taxon>
        <taxon>Ciliophora</taxon>
        <taxon>Intramacronucleata</taxon>
        <taxon>Oligohymenophorea</taxon>
        <taxon>Peniculida</taxon>
        <taxon>Parameciidae</taxon>
        <taxon>Paramecium</taxon>
    </lineage>
</organism>
<protein>
    <submittedName>
        <fullName evidence="1">Uncharacterized protein</fullName>
    </submittedName>
</protein>
<evidence type="ECO:0000313" key="1">
    <source>
        <dbReference type="EMBL" id="CAD8045741.1"/>
    </source>
</evidence>
<accession>A0A8S1JTT5</accession>
<dbReference type="Proteomes" id="UP000688137">
    <property type="component" value="Unassembled WGS sequence"/>
</dbReference>
<comment type="caution">
    <text evidence="1">The sequence shown here is derived from an EMBL/GenBank/DDBJ whole genome shotgun (WGS) entry which is preliminary data.</text>
</comment>
<proteinExistence type="predicted"/>
<sequence>MEEKQQYIQLAAPIPQQPWPQQKQNVKEVERLEQFLNKEKKYNFNNKRINNKNFKMK</sequence>
<name>A0A8S1JTT5_PARPR</name>